<dbReference type="EMBL" id="SPUK01000032">
    <property type="protein sequence ID" value="TQV90203.1"/>
    <property type="molecule type" value="Genomic_DNA"/>
</dbReference>
<evidence type="ECO:0000313" key="2">
    <source>
        <dbReference type="EMBL" id="TQV90203.1"/>
    </source>
</evidence>
<accession>A0A545UL64</accession>
<proteinExistence type="predicted"/>
<feature type="region of interest" description="Disordered" evidence="1">
    <location>
        <begin position="143"/>
        <end position="309"/>
    </location>
</feature>
<evidence type="ECO:0000313" key="3">
    <source>
        <dbReference type="Proteomes" id="UP000315783"/>
    </source>
</evidence>
<dbReference type="Proteomes" id="UP000315783">
    <property type="component" value="Unassembled WGS sequence"/>
</dbReference>
<dbReference type="AlphaFoldDB" id="A0A545UL64"/>
<name>A0A545UL64_9HYPO</name>
<gene>
    <name evidence="2" type="ORF">IF1G_11154</name>
</gene>
<protein>
    <submittedName>
        <fullName evidence="2">Uncharacterized protein</fullName>
    </submittedName>
</protein>
<sequence>MARTKNAFRAGTPEFENSNHVPPSTDDRSSASATEPASSAITSSKKGDVIETLSTVAGGAEASGSVNVSGSGAMDHGQEHANSRPRLVPSQHQDPAASPGGAVDIAVLAARALEASEFTDTQELSQPQAAGDKYAEDPIFVHSSDGEQAQEPTNKSITKPKGTKRATRQKAANHGSAVNRGDNSSNAGSIKRLVVSSARSRPPRNGPRNTVLPPTTAPPPSDDNANETTRSADTRLGTTQHDLVERQVDEIVDSDAESDNESKRRQISEFSAKRRCPNEAFRHSSSDSAGAKNGDVADRPIHRRMNHGTENRLAQYRGPHVGMRNLTAGGGVSQAHENIAGNTSDTTQEVDWSPLTKGCVATNIPQWRLSNATLLGVDLDEDGFLQYKIAGSWNLVKDDEPSFSGTAATAWLLSIGGPLNLVKSNDSIEMSFGMPWRIEPVCSTHR</sequence>
<dbReference type="STRING" id="43265.A0A545UL64"/>
<evidence type="ECO:0000256" key="1">
    <source>
        <dbReference type="SAM" id="MobiDB-lite"/>
    </source>
</evidence>
<feature type="compositionally biased region" description="Low complexity" evidence="1">
    <location>
        <begin position="30"/>
        <end position="44"/>
    </location>
</feature>
<keyword evidence="3" id="KW-1185">Reference proteome</keyword>
<comment type="caution">
    <text evidence="2">The sequence shown here is derived from an EMBL/GenBank/DDBJ whole genome shotgun (WGS) entry which is preliminary data.</text>
</comment>
<feature type="compositionally biased region" description="Basic and acidic residues" evidence="1">
    <location>
        <begin position="276"/>
        <end position="285"/>
    </location>
</feature>
<organism evidence="2 3">
    <name type="scientific">Cordyceps javanica</name>
    <dbReference type="NCBI Taxonomy" id="43265"/>
    <lineage>
        <taxon>Eukaryota</taxon>
        <taxon>Fungi</taxon>
        <taxon>Dikarya</taxon>
        <taxon>Ascomycota</taxon>
        <taxon>Pezizomycotina</taxon>
        <taxon>Sordariomycetes</taxon>
        <taxon>Hypocreomycetidae</taxon>
        <taxon>Hypocreales</taxon>
        <taxon>Cordycipitaceae</taxon>
        <taxon>Cordyceps</taxon>
    </lineage>
</organism>
<feature type="compositionally biased region" description="Polar residues" evidence="1">
    <location>
        <begin position="226"/>
        <end position="241"/>
    </location>
</feature>
<feature type="compositionally biased region" description="Polar residues" evidence="1">
    <location>
        <begin position="146"/>
        <end position="157"/>
    </location>
</feature>
<feature type="region of interest" description="Disordered" evidence="1">
    <location>
        <begin position="1"/>
        <end position="100"/>
    </location>
</feature>
<feature type="compositionally biased region" description="Low complexity" evidence="1">
    <location>
        <begin position="54"/>
        <end position="73"/>
    </location>
</feature>
<reference evidence="2 3" key="1">
    <citation type="journal article" date="2019" name="Appl. Microbiol. Biotechnol.">
        <title>Genome sequence of Isaria javanica and comparative genome analysis insights into family S53 peptidase evolution in fungal entomopathogens.</title>
        <authorList>
            <person name="Lin R."/>
            <person name="Zhang X."/>
            <person name="Xin B."/>
            <person name="Zou M."/>
            <person name="Gao Y."/>
            <person name="Qin F."/>
            <person name="Hu Q."/>
            <person name="Xie B."/>
            <person name="Cheng X."/>
        </authorList>
    </citation>
    <scope>NUCLEOTIDE SEQUENCE [LARGE SCALE GENOMIC DNA]</scope>
    <source>
        <strain evidence="2 3">IJ1G</strain>
    </source>
</reference>
<feature type="compositionally biased region" description="Acidic residues" evidence="1">
    <location>
        <begin position="250"/>
        <end position="259"/>
    </location>
</feature>